<evidence type="ECO:0000313" key="6">
    <source>
        <dbReference type="EMBL" id="PWQ97801.1"/>
    </source>
</evidence>
<dbReference type="Proteomes" id="UP000245539">
    <property type="component" value="Unassembled WGS sequence"/>
</dbReference>
<dbReference type="InterPro" id="IPR031025">
    <property type="entry name" value="LruC_dom"/>
</dbReference>
<reference evidence="6 7" key="1">
    <citation type="submission" date="2018-05" db="EMBL/GenBank/DDBJ databases">
        <title>Leucothrix arctica sp. nov., isolated from Arctic seawater.</title>
        <authorList>
            <person name="Choi A."/>
            <person name="Baek K."/>
        </authorList>
    </citation>
    <scope>NUCLEOTIDE SEQUENCE [LARGE SCALE GENOMIC DNA]</scope>
    <source>
        <strain evidence="6 7">JCM 18388</strain>
    </source>
</reference>
<dbReference type="SUPFAM" id="SSF50969">
    <property type="entry name" value="YVTN repeat-like/Quinoprotein amine dehydrogenase"/>
    <property type="match status" value="1"/>
</dbReference>
<feature type="domain" description="DUF4842" evidence="3">
    <location>
        <begin position="473"/>
        <end position="688"/>
    </location>
</feature>
<dbReference type="NCBIfam" id="TIGR04456">
    <property type="entry name" value="LruC_dom"/>
    <property type="match status" value="1"/>
</dbReference>
<gene>
    <name evidence="6" type="ORF">DKW60_09400</name>
</gene>
<dbReference type="EMBL" id="QGKM01000022">
    <property type="protein sequence ID" value="PWQ97801.1"/>
    <property type="molecule type" value="Genomic_DNA"/>
</dbReference>
<evidence type="ECO:0000259" key="4">
    <source>
        <dbReference type="Pfam" id="PF20009"/>
    </source>
</evidence>
<dbReference type="InterPro" id="IPR011044">
    <property type="entry name" value="Quino_amine_DH_bsu"/>
</dbReference>
<dbReference type="InterPro" id="IPR054215">
    <property type="entry name" value="DUF6923"/>
</dbReference>
<feature type="domain" description="GEVED" evidence="4">
    <location>
        <begin position="346"/>
        <end position="419"/>
    </location>
</feature>
<dbReference type="AlphaFoldDB" id="A0A317CI09"/>
<feature type="chain" id="PRO_5016263207" evidence="2">
    <location>
        <begin position="20"/>
        <end position="701"/>
    </location>
</feature>
<dbReference type="Pfam" id="PF16130">
    <property type="entry name" value="DUF4842"/>
    <property type="match status" value="1"/>
</dbReference>
<protein>
    <submittedName>
        <fullName evidence="6">LruC domain-containing protein</fullName>
    </submittedName>
</protein>
<feature type="region of interest" description="Disordered" evidence="1">
    <location>
        <begin position="296"/>
        <end position="316"/>
    </location>
</feature>
<feature type="domain" description="DUF6923" evidence="5">
    <location>
        <begin position="55"/>
        <end position="251"/>
    </location>
</feature>
<sequence length="701" mass="77055">MRRLLLSGLLLCASQSVLADAFTECPSRAFLTQDAVAKTYGVNLVTGDYGLVQDDMGTKSKVNATGFNPNDQYLYGWGYEKFKPVRIHDDFTVEYLDVDNIAGINFYVGDVSLTNNTYYVYRAGSRYGLYAISLDGSSENFHKMVRVVDGGTLKLKIFDLAFHPTDGYAYAVDRSGLLHKIDVENGTSEQLADVGVTGTFGAVYFDVDENLYISSNNDGKLYKIAIGAGDYTAQLFALGPSSSINDGARCALAPVIDVSNVDIDFGDAPESYGTYLKDNGARHGLTSDTSLYLGAGVDGESDGKPMPLSDDVSDRNDDEDGVQFATTLQAGDRAVVMVEPSAAGVLSAWVDFDQNGTFDADEQIVTDLSVNAGKQPVYIDVPADAKPGSTWSRFRLSSSAGMEPTGGVSDGEVEDYSVNITVEGASVNYYPSSKSYSTVVFEDNWPFEGDYDMNDLVVNLKTSIFYTDKKATLVNISGQLTAVGAAYHNGFGIRLPDVLRDQVDEDGINYTINDRKVVNYSPLEAGRYEAIFILAYNTWSYVSAGEDCTFYRTEEGCGSDVQMRFNLTIPFKEPIETDISGIFDPFLFATPGAWHGDHFDTPPGRSYEIHLKNHHATEAFNYKFMNGSGQDASNPDNKHFFQTTNGLPWAMEVGNEWKYPKEYRDVTHAYPKFPSFVRSEGEENPSWYTFSNAGESILFKN</sequence>
<evidence type="ECO:0000259" key="3">
    <source>
        <dbReference type="Pfam" id="PF16130"/>
    </source>
</evidence>
<evidence type="ECO:0000256" key="1">
    <source>
        <dbReference type="SAM" id="MobiDB-lite"/>
    </source>
</evidence>
<keyword evidence="2" id="KW-0732">Signal</keyword>
<proteinExistence type="predicted"/>
<evidence type="ECO:0000259" key="5">
    <source>
        <dbReference type="Pfam" id="PF21959"/>
    </source>
</evidence>
<dbReference type="InterPro" id="IPR032295">
    <property type="entry name" value="DUF4842"/>
</dbReference>
<evidence type="ECO:0000256" key="2">
    <source>
        <dbReference type="SAM" id="SignalP"/>
    </source>
</evidence>
<evidence type="ECO:0000313" key="7">
    <source>
        <dbReference type="Proteomes" id="UP000245539"/>
    </source>
</evidence>
<feature type="signal peptide" evidence="2">
    <location>
        <begin position="1"/>
        <end position="19"/>
    </location>
</feature>
<accession>A0A317CI09</accession>
<dbReference type="Pfam" id="PF20009">
    <property type="entry name" value="GEVED"/>
    <property type="match status" value="1"/>
</dbReference>
<dbReference type="InterPro" id="IPR045474">
    <property type="entry name" value="GEVED"/>
</dbReference>
<organism evidence="6 7">
    <name type="scientific">Leucothrix pacifica</name>
    <dbReference type="NCBI Taxonomy" id="1247513"/>
    <lineage>
        <taxon>Bacteria</taxon>
        <taxon>Pseudomonadati</taxon>
        <taxon>Pseudomonadota</taxon>
        <taxon>Gammaproteobacteria</taxon>
        <taxon>Thiotrichales</taxon>
        <taxon>Thiotrichaceae</taxon>
        <taxon>Leucothrix</taxon>
    </lineage>
</organism>
<dbReference type="InterPro" id="IPR011042">
    <property type="entry name" value="6-blade_b-propeller_TolB-like"/>
</dbReference>
<dbReference type="Gene3D" id="2.120.10.30">
    <property type="entry name" value="TolB, C-terminal domain"/>
    <property type="match status" value="1"/>
</dbReference>
<dbReference type="Pfam" id="PF21959">
    <property type="entry name" value="DUF6923"/>
    <property type="match status" value="1"/>
</dbReference>
<comment type="caution">
    <text evidence="6">The sequence shown here is derived from an EMBL/GenBank/DDBJ whole genome shotgun (WGS) entry which is preliminary data.</text>
</comment>
<dbReference type="RefSeq" id="WP_109837402.1">
    <property type="nucleotide sequence ID" value="NZ_QGKM01000022.1"/>
</dbReference>
<keyword evidence="7" id="KW-1185">Reference proteome</keyword>
<name>A0A317CI09_9GAMM</name>
<dbReference type="OrthoDB" id="1204817at2"/>